<dbReference type="CDD" id="cd00303">
    <property type="entry name" value="retropepsin_like"/>
    <property type="match status" value="1"/>
</dbReference>
<evidence type="ECO:0000313" key="2">
    <source>
        <dbReference type="Proteomes" id="UP001604336"/>
    </source>
</evidence>
<organism evidence="1 2">
    <name type="scientific">Abeliophyllum distichum</name>
    <dbReference type="NCBI Taxonomy" id="126358"/>
    <lineage>
        <taxon>Eukaryota</taxon>
        <taxon>Viridiplantae</taxon>
        <taxon>Streptophyta</taxon>
        <taxon>Embryophyta</taxon>
        <taxon>Tracheophyta</taxon>
        <taxon>Spermatophyta</taxon>
        <taxon>Magnoliopsida</taxon>
        <taxon>eudicotyledons</taxon>
        <taxon>Gunneridae</taxon>
        <taxon>Pentapetalae</taxon>
        <taxon>asterids</taxon>
        <taxon>lamiids</taxon>
        <taxon>Lamiales</taxon>
        <taxon>Oleaceae</taxon>
        <taxon>Forsythieae</taxon>
        <taxon>Abeliophyllum</taxon>
    </lineage>
</organism>
<dbReference type="AlphaFoldDB" id="A0ABD1PB09"/>
<dbReference type="SUPFAM" id="SSF50630">
    <property type="entry name" value="Acid proteases"/>
    <property type="match status" value="1"/>
</dbReference>
<dbReference type="PROSITE" id="PS00141">
    <property type="entry name" value="ASP_PROTEASE"/>
    <property type="match status" value="1"/>
</dbReference>
<dbReference type="Pfam" id="PF13650">
    <property type="entry name" value="Asp_protease_2"/>
    <property type="match status" value="1"/>
</dbReference>
<dbReference type="Gene3D" id="2.40.70.10">
    <property type="entry name" value="Acid Proteases"/>
    <property type="match status" value="1"/>
</dbReference>
<comment type="caution">
    <text evidence="1">The sequence shown here is derived from an EMBL/GenBank/DDBJ whole genome shotgun (WGS) entry which is preliminary data.</text>
</comment>
<reference evidence="2" key="1">
    <citation type="submission" date="2024-07" db="EMBL/GenBank/DDBJ databases">
        <title>Two chromosome-level genome assemblies of Korean endemic species Abeliophyllum distichum and Forsythia ovata (Oleaceae).</title>
        <authorList>
            <person name="Jang H."/>
        </authorList>
    </citation>
    <scope>NUCLEOTIDE SEQUENCE [LARGE SCALE GENOMIC DNA]</scope>
</reference>
<dbReference type="InterPro" id="IPR001969">
    <property type="entry name" value="Aspartic_peptidase_AS"/>
</dbReference>
<keyword evidence="2" id="KW-1185">Reference proteome</keyword>
<dbReference type="Proteomes" id="UP001604336">
    <property type="component" value="Unassembled WGS sequence"/>
</dbReference>
<gene>
    <name evidence="1" type="ORF">Adt_44488</name>
</gene>
<accession>A0ABD1PB09</accession>
<protein>
    <submittedName>
        <fullName evidence="1">Uncharacterized protein</fullName>
    </submittedName>
</protein>
<dbReference type="InterPro" id="IPR021109">
    <property type="entry name" value="Peptidase_aspartic_dom_sf"/>
</dbReference>
<sequence>MLNYILVDEEEEEEVEKDMLAEEEDMGVMQISLNALMGTFVHKTIRIPGKVRGRNIYILIDSGSTHSFIDDKLVQALGFQTDKSRPLTVTVANGQKLDSKSVNQPII</sequence>
<name>A0ABD1PB09_9LAMI</name>
<proteinExistence type="predicted"/>
<dbReference type="EMBL" id="JBFOLK010000014">
    <property type="protein sequence ID" value="KAL2461068.1"/>
    <property type="molecule type" value="Genomic_DNA"/>
</dbReference>
<evidence type="ECO:0000313" key="1">
    <source>
        <dbReference type="EMBL" id="KAL2461068.1"/>
    </source>
</evidence>